<dbReference type="EMBL" id="CP092362">
    <property type="protein sequence ID" value="ULN39244.1"/>
    <property type="molecule type" value="Genomic_DNA"/>
</dbReference>
<dbReference type="SUPFAM" id="SSF47413">
    <property type="entry name" value="lambda repressor-like DNA-binding domains"/>
    <property type="match status" value="1"/>
</dbReference>
<dbReference type="InterPro" id="IPR041413">
    <property type="entry name" value="MLTR_LBD"/>
</dbReference>
<dbReference type="SMART" id="SM00530">
    <property type="entry name" value="HTH_XRE"/>
    <property type="match status" value="1"/>
</dbReference>
<gene>
    <name evidence="2" type="ORF">MI149_15830</name>
</gene>
<dbReference type="InterPro" id="IPR001387">
    <property type="entry name" value="Cro/C1-type_HTH"/>
</dbReference>
<organism evidence="2 3">
    <name type="scientific">Mycolicibacterium crocinum</name>
    <dbReference type="NCBI Taxonomy" id="388459"/>
    <lineage>
        <taxon>Bacteria</taxon>
        <taxon>Bacillati</taxon>
        <taxon>Actinomycetota</taxon>
        <taxon>Actinomycetes</taxon>
        <taxon>Mycobacteriales</taxon>
        <taxon>Mycobacteriaceae</taxon>
        <taxon>Mycolicibacterium</taxon>
    </lineage>
</organism>
<dbReference type="Pfam" id="PF13560">
    <property type="entry name" value="HTH_31"/>
    <property type="match status" value="1"/>
</dbReference>
<feature type="domain" description="HTH cro/C1-type" evidence="1">
    <location>
        <begin position="35"/>
        <end position="82"/>
    </location>
</feature>
<reference evidence="2" key="1">
    <citation type="submission" date="2022-08" db="EMBL/GenBank/DDBJ databases">
        <title>Whole genome sequencing of non-tuberculosis mycobacteria type-strains.</title>
        <authorList>
            <person name="Igarashi Y."/>
            <person name="Osugi A."/>
            <person name="Mitarai S."/>
        </authorList>
    </citation>
    <scope>NUCLEOTIDE SEQUENCE</scope>
    <source>
        <strain evidence="2">JCM 16369</strain>
    </source>
</reference>
<sequence length="302" mass="33089">MDIRRDIREFLMSRRAKITPDQVGLNSGVRRRVPGLRREEAAQLAGVSTEYYTQIERGNVTGVSDDVLNAVSRALRLSEDETVRLFDLVRAAVGTRALPRARRATGQHIPEGVQVLMDSMVGSPAIVMDGTLDIVAANPLGRALYAPVFDRSVGRPNLAKFVFFDTAAAQVFPDWTTTADDAVGLLQAEAIRVPQSAAITQVVGELATRSTEFRTRWVAHNVTAHRHGVKRFSHPEFGELTLTYNVFEVTASPGLYLVGYTAEPNTRSAQALTIMASWNATNYYSRHDSSPADGQTQTGVSE</sequence>
<proteinExistence type="predicted"/>
<dbReference type="InterPro" id="IPR010982">
    <property type="entry name" value="Lambda_DNA-bd_dom_sf"/>
</dbReference>
<dbReference type="CDD" id="cd00093">
    <property type="entry name" value="HTH_XRE"/>
    <property type="match status" value="1"/>
</dbReference>
<dbReference type="Gene3D" id="1.10.260.40">
    <property type="entry name" value="lambda repressor-like DNA-binding domains"/>
    <property type="match status" value="1"/>
</dbReference>
<accession>A0ABY3TIN2</accession>
<dbReference type="Pfam" id="PF17765">
    <property type="entry name" value="MLTR_LBD"/>
    <property type="match status" value="1"/>
</dbReference>
<evidence type="ECO:0000259" key="1">
    <source>
        <dbReference type="PROSITE" id="PS50943"/>
    </source>
</evidence>
<name>A0ABY3TIN2_9MYCO</name>
<dbReference type="RefSeq" id="WP_240176218.1">
    <property type="nucleotide sequence ID" value="NZ_CP092362.2"/>
</dbReference>
<dbReference type="PROSITE" id="PS50943">
    <property type="entry name" value="HTH_CROC1"/>
    <property type="match status" value="1"/>
</dbReference>
<evidence type="ECO:0000313" key="2">
    <source>
        <dbReference type="EMBL" id="ULN39244.1"/>
    </source>
</evidence>
<dbReference type="Proteomes" id="UP001055337">
    <property type="component" value="Chromosome"/>
</dbReference>
<dbReference type="Gene3D" id="3.30.450.180">
    <property type="match status" value="1"/>
</dbReference>
<keyword evidence="3" id="KW-1185">Reference proteome</keyword>
<evidence type="ECO:0000313" key="3">
    <source>
        <dbReference type="Proteomes" id="UP001055337"/>
    </source>
</evidence>
<protein>
    <submittedName>
        <fullName evidence="2">Helix-turn-helix transcriptional regulator</fullName>
    </submittedName>
</protein>
<dbReference type="PANTHER" id="PTHR35010:SF2">
    <property type="entry name" value="BLL4672 PROTEIN"/>
    <property type="match status" value="1"/>
</dbReference>
<dbReference type="PANTHER" id="PTHR35010">
    <property type="entry name" value="BLL4672 PROTEIN-RELATED"/>
    <property type="match status" value="1"/>
</dbReference>